<evidence type="ECO:0000256" key="5">
    <source>
        <dbReference type="ARBA" id="ARBA00023014"/>
    </source>
</evidence>
<feature type="domain" description="Radical SAM core" evidence="7">
    <location>
        <begin position="120"/>
        <end position="340"/>
    </location>
</feature>
<dbReference type="InterPro" id="IPR058240">
    <property type="entry name" value="rSAM_sf"/>
</dbReference>
<dbReference type="GO" id="GO:0003824">
    <property type="term" value="F:catalytic activity"/>
    <property type="evidence" value="ECO:0007669"/>
    <property type="project" value="InterPro"/>
</dbReference>
<keyword evidence="9" id="KW-1185">Reference proteome</keyword>
<dbReference type="GO" id="GO:0051536">
    <property type="term" value="F:iron-sulfur cluster binding"/>
    <property type="evidence" value="ECO:0007669"/>
    <property type="project" value="UniProtKB-KW"/>
</dbReference>
<dbReference type="AlphaFoldDB" id="A0A5J5ILG9"/>
<dbReference type="SUPFAM" id="SSF102114">
    <property type="entry name" value="Radical SAM enzymes"/>
    <property type="match status" value="1"/>
</dbReference>
<evidence type="ECO:0000256" key="3">
    <source>
        <dbReference type="ARBA" id="ARBA00022723"/>
    </source>
</evidence>
<dbReference type="PROSITE" id="PS51918">
    <property type="entry name" value="RADICAL_SAM"/>
    <property type="match status" value="1"/>
</dbReference>
<organism evidence="8 9">
    <name type="scientific">Ginsengibacter hankyongi</name>
    <dbReference type="NCBI Taxonomy" id="2607284"/>
    <lineage>
        <taxon>Bacteria</taxon>
        <taxon>Pseudomonadati</taxon>
        <taxon>Bacteroidota</taxon>
        <taxon>Chitinophagia</taxon>
        <taxon>Chitinophagales</taxon>
        <taxon>Chitinophagaceae</taxon>
        <taxon>Ginsengibacter</taxon>
    </lineage>
</organism>
<dbReference type="SFLD" id="SFLDG01067">
    <property type="entry name" value="SPASM/twitch_domain_containing"/>
    <property type="match status" value="1"/>
</dbReference>
<dbReference type="PANTHER" id="PTHR11228">
    <property type="entry name" value="RADICAL SAM DOMAIN PROTEIN"/>
    <property type="match status" value="1"/>
</dbReference>
<sequence length="420" mass="47821">MNFRCKTFKMKKPGVNKNASNKFSSNKTKNNKIVAGLEYRLASLLIGMNVVWLALLRYKNPWRAFHLAAKVINTRDQFKTTHPKIAKRANKYYMNLHTPGWPSKAFNRGIHHSFNLVSQSPDISLFSVVFAITNKCGFQCEHCVEWENLNRKDSLSAYDLVTIIRRFHHMGISQVHLSGGEPLNRLDDILFILDSVPEGIDFWVFTNGYNLSAEKAARLKEHGMTGVIISLDHHEQERHDQFRGIRGSYQRALQSAQHVVDSGLLLAFSCCATNEFISMNNLESYASVCREAGASFIQFLEPEAVGHYRQKNVALNKKNKELLEHFFYRLNFDASYSGYPIASYPAMIKRHNGCPASGLHFVYIDADGFVHACPFNKKKLFPASSTILEKNIRSLRETGCSMIEFTSKSKDSAKTLQLHR</sequence>
<dbReference type="SFLD" id="SFLDG01386">
    <property type="entry name" value="main_SPASM_domain-containing"/>
    <property type="match status" value="1"/>
</dbReference>
<keyword evidence="6" id="KW-0812">Transmembrane</keyword>
<dbReference type="Pfam" id="PF04055">
    <property type="entry name" value="Radical_SAM"/>
    <property type="match status" value="1"/>
</dbReference>
<gene>
    <name evidence="8" type="ORF">FW778_11810</name>
</gene>
<keyword evidence="2" id="KW-0949">S-adenosyl-L-methionine</keyword>
<protein>
    <submittedName>
        <fullName evidence="8">Radical SAM protein</fullName>
    </submittedName>
</protein>
<evidence type="ECO:0000259" key="7">
    <source>
        <dbReference type="PROSITE" id="PS51918"/>
    </source>
</evidence>
<feature type="transmembrane region" description="Helical" evidence="6">
    <location>
        <begin position="37"/>
        <end position="55"/>
    </location>
</feature>
<evidence type="ECO:0000313" key="9">
    <source>
        <dbReference type="Proteomes" id="UP000326903"/>
    </source>
</evidence>
<keyword evidence="5" id="KW-0411">Iron-sulfur</keyword>
<dbReference type="Gene3D" id="3.20.20.70">
    <property type="entry name" value="Aldolase class I"/>
    <property type="match status" value="1"/>
</dbReference>
<dbReference type="Proteomes" id="UP000326903">
    <property type="component" value="Unassembled WGS sequence"/>
</dbReference>
<keyword evidence="6" id="KW-1133">Transmembrane helix</keyword>
<evidence type="ECO:0000313" key="8">
    <source>
        <dbReference type="EMBL" id="KAA9039497.1"/>
    </source>
</evidence>
<dbReference type="InterPro" id="IPR007197">
    <property type="entry name" value="rSAM"/>
</dbReference>
<evidence type="ECO:0000256" key="2">
    <source>
        <dbReference type="ARBA" id="ARBA00022691"/>
    </source>
</evidence>
<name>A0A5J5ILG9_9BACT</name>
<comment type="caution">
    <text evidence="8">The sequence shown here is derived from an EMBL/GenBank/DDBJ whole genome shotgun (WGS) entry which is preliminary data.</text>
</comment>
<reference evidence="8 9" key="1">
    <citation type="submission" date="2019-09" db="EMBL/GenBank/DDBJ databases">
        <title>Draft genome sequence of Ginsengibacter sp. BR5-29.</title>
        <authorList>
            <person name="Im W.-T."/>
        </authorList>
    </citation>
    <scope>NUCLEOTIDE SEQUENCE [LARGE SCALE GENOMIC DNA]</scope>
    <source>
        <strain evidence="8 9">BR5-29</strain>
    </source>
</reference>
<evidence type="ECO:0000256" key="6">
    <source>
        <dbReference type="SAM" id="Phobius"/>
    </source>
</evidence>
<dbReference type="SFLD" id="SFLDS00029">
    <property type="entry name" value="Radical_SAM"/>
    <property type="match status" value="1"/>
</dbReference>
<keyword evidence="3" id="KW-0479">Metal-binding</keyword>
<keyword evidence="4" id="KW-0408">Iron</keyword>
<dbReference type="CDD" id="cd01335">
    <property type="entry name" value="Radical_SAM"/>
    <property type="match status" value="1"/>
</dbReference>
<comment type="cofactor">
    <cofactor evidence="1">
        <name>[4Fe-4S] cluster</name>
        <dbReference type="ChEBI" id="CHEBI:49883"/>
    </cofactor>
</comment>
<proteinExistence type="predicted"/>
<evidence type="ECO:0000256" key="1">
    <source>
        <dbReference type="ARBA" id="ARBA00001966"/>
    </source>
</evidence>
<dbReference type="EMBL" id="VYQF01000002">
    <property type="protein sequence ID" value="KAA9039497.1"/>
    <property type="molecule type" value="Genomic_DNA"/>
</dbReference>
<dbReference type="GO" id="GO:0046872">
    <property type="term" value="F:metal ion binding"/>
    <property type="evidence" value="ECO:0007669"/>
    <property type="project" value="UniProtKB-KW"/>
</dbReference>
<accession>A0A5J5ILG9</accession>
<evidence type="ECO:0000256" key="4">
    <source>
        <dbReference type="ARBA" id="ARBA00023004"/>
    </source>
</evidence>
<dbReference type="PANTHER" id="PTHR11228:SF7">
    <property type="entry name" value="PQQA PEPTIDE CYCLASE"/>
    <property type="match status" value="1"/>
</dbReference>
<dbReference type="InterPro" id="IPR013785">
    <property type="entry name" value="Aldolase_TIM"/>
</dbReference>
<dbReference type="InterPro" id="IPR050377">
    <property type="entry name" value="Radical_SAM_PqqE_MftC-like"/>
</dbReference>
<keyword evidence="6" id="KW-0472">Membrane</keyword>